<evidence type="ECO:0000313" key="1">
    <source>
        <dbReference type="EMBL" id="GGM16655.1"/>
    </source>
</evidence>
<proteinExistence type="predicted"/>
<dbReference type="EMBL" id="BMOM01000025">
    <property type="protein sequence ID" value="GGM16655.1"/>
    <property type="molecule type" value="Genomic_DNA"/>
</dbReference>
<comment type="caution">
    <text evidence="1">The sequence shown here is derived from an EMBL/GenBank/DDBJ whole genome shotgun (WGS) entry which is preliminary data.</text>
</comment>
<protein>
    <submittedName>
        <fullName evidence="1">Uncharacterized protein</fullName>
    </submittedName>
</protein>
<accession>A0ABQ2GXB2</accession>
<keyword evidence="2" id="KW-1185">Reference proteome</keyword>
<dbReference type="Proteomes" id="UP000661918">
    <property type="component" value="Unassembled WGS sequence"/>
</dbReference>
<gene>
    <name evidence="1" type="ORF">GCM10010841_26220</name>
</gene>
<sequence>MSQRWIRPHLSGRDPADRLRFDTVAGQGTTLDRSLDTGGDQGTCCEYIHPCRLPSPPAFPSCPRSGPGWGHDRVPGESVTTDLMEAGRRVYIHAAGTQAP</sequence>
<reference evidence="2" key="1">
    <citation type="journal article" date="2019" name="Int. J. Syst. Evol. Microbiol.">
        <title>The Global Catalogue of Microorganisms (GCM) 10K type strain sequencing project: providing services to taxonomists for standard genome sequencing and annotation.</title>
        <authorList>
            <consortium name="The Broad Institute Genomics Platform"/>
            <consortium name="The Broad Institute Genome Sequencing Center for Infectious Disease"/>
            <person name="Wu L."/>
            <person name="Ma J."/>
        </authorList>
    </citation>
    <scope>NUCLEOTIDE SEQUENCE [LARGE SCALE GENOMIC DNA]</scope>
    <source>
        <strain evidence="2">JCM 15443</strain>
    </source>
</reference>
<name>A0ABQ2GXB2_9DEIO</name>
<evidence type="ECO:0000313" key="2">
    <source>
        <dbReference type="Proteomes" id="UP000661918"/>
    </source>
</evidence>
<organism evidence="1 2">
    <name type="scientific">Deinococcus aerophilus</name>
    <dbReference type="NCBI Taxonomy" id="522488"/>
    <lineage>
        <taxon>Bacteria</taxon>
        <taxon>Thermotogati</taxon>
        <taxon>Deinococcota</taxon>
        <taxon>Deinococci</taxon>
        <taxon>Deinococcales</taxon>
        <taxon>Deinococcaceae</taxon>
        <taxon>Deinococcus</taxon>
    </lineage>
</organism>